<evidence type="ECO:0000256" key="1">
    <source>
        <dbReference type="SAM" id="Phobius"/>
    </source>
</evidence>
<organism evidence="2">
    <name type="scientific">uncultured Anaerotruncus sp</name>
    <dbReference type="NCBI Taxonomy" id="905011"/>
    <lineage>
        <taxon>Bacteria</taxon>
        <taxon>Bacillati</taxon>
        <taxon>Bacillota</taxon>
        <taxon>Clostridia</taxon>
        <taxon>Eubacteriales</taxon>
        <taxon>Oscillospiraceae</taxon>
        <taxon>Anaerotruncus</taxon>
        <taxon>environmental samples</taxon>
    </lineage>
</organism>
<keyword evidence="1" id="KW-0812">Transmembrane</keyword>
<dbReference type="Pfam" id="PF04018">
    <property type="entry name" value="VCA0040-like"/>
    <property type="match status" value="1"/>
</dbReference>
<feature type="transmembrane region" description="Helical" evidence="1">
    <location>
        <begin position="54"/>
        <end position="77"/>
    </location>
</feature>
<dbReference type="AlphaFoldDB" id="A0A1C6JXE4"/>
<evidence type="ECO:0000313" key="2">
    <source>
        <dbReference type="EMBL" id="SCJ86710.1"/>
    </source>
</evidence>
<feature type="transmembrane region" description="Helical" evidence="1">
    <location>
        <begin position="141"/>
        <end position="162"/>
    </location>
</feature>
<reference evidence="2" key="1">
    <citation type="submission" date="2015-09" db="EMBL/GenBank/DDBJ databases">
        <authorList>
            <consortium name="Pathogen Informatics"/>
        </authorList>
    </citation>
    <scope>NUCLEOTIDE SEQUENCE</scope>
    <source>
        <strain evidence="2">2789STDY5834896</strain>
    </source>
</reference>
<protein>
    <submittedName>
        <fullName evidence="2">Domain of uncharacterized function (DUF368)</fullName>
    </submittedName>
</protein>
<proteinExistence type="predicted"/>
<gene>
    <name evidence="2" type="ORF">SAMEA3545359_02384</name>
</gene>
<sequence length="285" mass="30029">MERVILFIKGMLIGVGNIIPGVSGGTVAVMAGVYDELIGAITLKWKVLKKNLQFLILLGLGMAVGIFAFSGVLSYLFENFPMPTSFAFMGLIIGSLPDIAKRAAKSGYAPRYLLPMGIAIGVMAIIAFVKPDSAAMKIGALSVSNFFLLFFAGLIAAVSMIVPGISGSFVLLVIGLYEPILHAVAKLNIPLLIPVVLGAAVGILGGAKVIDYLLHHYTRATYFAILGLVAGSLLVLYPGFTVNLNGLISLLCLVLAALVSYLLTVLDKKSSEVQEVTVAKEDPEA</sequence>
<keyword evidence="1" id="KW-0472">Membrane</keyword>
<keyword evidence="1" id="KW-1133">Transmembrane helix</keyword>
<dbReference type="PANTHER" id="PTHR37308:SF1">
    <property type="entry name" value="POLYPRENYL-PHOSPHATE TRANSPORTER"/>
    <property type="match status" value="1"/>
</dbReference>
<feature type="transmembrane region" description="Helical" evidence="1">
    <location>
        <begin position="6"/>
        <end position="33"/>
    </location>
</feature>
<dbReference type="InterPro" id="IPR007163">
    <property type="entry name" value="VCA0040-like"/>
</dbReference>
<name>A0A1C6JXE4_9FIRM</name>
<feature type="transmembrane region" description="Helical" evidence="1">
    <location>
        <begin position="112"/>
        <end position="129"/>
    </location>
</feature>
<accession>A0A1C6JXE4</accession>
<dbReference type="PANTHER" id="PTHR37308">
    <property type="entry name" value="INTEGRAL MEMBRANE PROTEIN"/>
    <property type="match status" value="1"/>
</dbReference>
<feature type="transmembrane region" description="Helical" evidence="1">
    <location>
        <begin position="246"/>
        <end position="266"/>
    </location>
</feature>
<feature type="transmembrane region" description="Helical" evidence="1">
    <location>
        <begin position="191"/>
        <end position="210"/>
    </location>
</feature>
<dbReference type="EMBL" id="FMHG01000002">
    <property type="protein sequence ID" value="SCJ86710.1"/>
    <property type="molecule type" value="Genomic_DNA"/>
</dbReference>
<feature type="transmembrane region" description="Helical" evidence="1">
    <location>
        <begin position="222"/>
        <end position="240"/>
    </location>
</feature>